<name>A0A1L9NY42_9RHOB</name>
<keyword evidence="2" id="KW-1003">Cell membrane</keyword>
<feature type="transmembrane region" description="Helical" evidence="6">
    <location>
        <begin position="68"/>
        <end position="85"/>
    </location>
</feature>
<dbReference type="PANTHER" id="PTHR30619">
    <property type="entry name" value="DNA INTERNALIZATION/COMPETENCE PROTEIN COMEC/REC2"/>
    <property type="match status" value="1"/>
</dbReference>
<evidence type="ECO:0000256" key="2">
    <source>
        <dbReference type="ARBA" id="ARBA00022475"/>
    </source>
</evidence>
<feature type="transmembrane region" description="Helical" evidence="6">
    <location>
        <begin position="394"/>
        <end position="418"/>
    </location>
</feature>
<dbReference type="PANTHER" id="PTHR30619:SF1">
    <property type="entry name" value="RECOMBINATION PROTEIN 2"/>
    <property type="match status" value="1"/>
</dbReference>
<reference evidence="9 10" key="1">
    <citation type="submission" date="2016-10" db="EMBL/GenBank/DDBJ databases">
        <title>Genome sequence of Planktotalea frisia SH6-1.</title>
        <authorList>
            <person name="Poehlein A."/>
            <person name="Bakenhus I."/>
            <person name="Voget S."/>
            <person name="Brinkhoff T."/>
            <person name="Simon M."/>
        </authorList>
    </citation>
    <scope>NUCLEOTIDE SEQUENCE [LARGE SCALE GENOMIC DNA]</scope>
    <source>
        <strain evidence="9 10">SH6-1</strain>
    </source>
</reference>
<accession>A0A1L9NY42</accession>
<sequence>MSLIRDMQSALSAELGQGFLFAPVVFGMGILLFFQMGAEPRAALVWASFLVGCLSLGLVFRGPEILRPVFWLTALVAFGFAAAAWRSTQVAAPVLNWRYYGPVEGRVIGLDRSASGALRVTLDRVTLARMSPRETPARVRISLYGSYAEQRPSAGARVITTAHLSPPSGPAEPGGFDFQRHAWFTQTGGVGYTRVPLLLAAYPSDAFSFFKLRLALSDKVTQHLNGQTGAFASALMTGDRSGLSQETLHDLRHSNLAHLLAISGLHMGLLVGFVFAALRFGLSLIPALATGSMVKKLASVGGLIAAAGYLGLSGSSVATERAFVMAAVALSAVMLERRAISLRAVALAAMIILLRRPEAITGPGFQMSFAATTALVVVFNALSQRNAGKPPKSFLWNLVSGTVISSAVAGLATLPIAAAHFNNIAQFGLIANLLSVPLMGIWVIPLAVLAICFLPFGLEWMPLRAMGWGLDWILGVAHEVSHWEGAINKVPAPPSWALFALCLGLLALALMATRARFVGLVPICLALFGWVTVERPDVLISDTGVLVGVLKDQGRVLSKDKGSGFVASVWLENDGDARFQKVAALGWPKDRMIQLGTGQVHAASGKRGLRAFTGCNAADIVVFSEKFEGAVNCTVFDQTRLRETGSVAVKLLDDGTLDIKTARQMAGRRVWNDKALRKQRFDF</sequence>
<protein>
    <submittedName>
        <fullName evidence="9">ComEC family competence protein</fullName>
    </submittedName>
</protein>
<keyword evidence="4 6" id="KW-1133">Transmembrane helix</keyword>
<gene>
    <name evidence="9" type="ORF">PFRI_16190</name>
</gene>
<evidence type="ECO:0000256" key="6">
    <source>
        <dbReference type="SAM" id="Phobius"/>
    </source>
</evidence>
<evidence type="ECO:0000256" key="1">
    <source>
        <dbReference type="ARBA" id="ARBA00004651"/>
    </source>
</evidence>
<evidence type="ECO:0000259" key="7">
    <source>
        <dbReference type="Pfam" id="PF03772"/>
    </source>
</evidence>
<keyword evidence="3 6" id="KW-0812">Transmembrane</keyword>
<dbReference type="InterPro" id="IPR025405">
    <property type="entry name" value="DUF4131"/>
</dbReference>
<evidence type="ECO:0000256" key="5">
    <source>
        <dbReference type="ARBA" id="ARBA00023136"/>
    </source>
</evidence>
<dbReference type="InterPro" id="IPR004477">
    <property type="entry name" value="ComEC_N"/>
</dbReference>
<evidence type="ECO:0000313" key="10">
    <source>
        <dbReference type="Proteomes" id="UP000184514"/>
    </source>
</evidence>
<comment type="caution">
    <text evidence="9">The sequence shown here is derived from an EMBL/GenBank/DDBJ whole genome shotgun (WGS) entry which is preliminary data.</text>
</comment>
<evidence type="ECO:0000313" key="9">
    <source>
        <dbReference type="EMBL" id="OJI94179.1"/>
    </source>
</evidence>
<feature type="transmembrane region" description="Helical" evidence="6">
    <location>
        <begin position="363"/>
        <end position="382"/>
    </location>
</feature>
<dbReference type="Pfam" id="PF13567">
    <property type="entry name" value="DUF4131"/>
    <property type="match status" value="1"/>
</dbReference>
<dbReference type="NCBIfam" id="TIGR00360">
    <property type="entry name" value="ComEC_N-term"/>
    <property type="match status" value="1"/>
</dbReference>
<dbReference type="Proteomes" id="UP000184514">
    <property type="component" value="Unassembled WGS sequence"/>
</dbReference>
<dbReference type="Pfam" id="PF03772">
    <property type="entry name" value="Competence"/>
    <property type="match status" value="1"/>
</dbReference>
<comment type="subcellular location">
    <subcellularLocation>
        <location evidence="1">Cell membrane</location>
        <topology evidence="1">Multi-pass membrane protein</topology>
    </subcellularLocation>
</comment>
<feature type="transmembrane region" description="Helical" evidence="6">
    <location>
        <begin position="15"/>
        <end position="34"/>
    </location>
</feature>
<dbReference type="EMBL" id="MLCB01000117">
    <property type="protein sequence ID" value="OJI94179.1"/>
    <property type="molecule type" value="Genomic_DNA"/>
</dbReference>
<feature type="transmembrane region" description="Helical" evidence="6">
    <location>
        <begin position="43"/>
        <end position="62"/>
    </location>
</feature>
<proteinExistence type="predicted"/>
<evidence type="ECO:0000259" key="8">
    <source>
        <dbReference type="Pfam" id="PF13567"/>
    </source>
</evidence>
<feature type="transmembrane region" description="Helical" evidence="6">
    <location>
        <begin position="298"/>
        <end position="319"/>
    </location>
</feature>
<dbReference type="RefSeq" id="WP_072630202.1">
    <property type="nucleotide sequence ID" value="NZ_MLCB01000117.1"/>
</dbReference>
<organism evidence="9 10">
    <name type="scientific">Planktotalea frisia</name>
    <dbReference type="NCBI Taxonomy" id="696762"/>
    <lineage>
        <taxon>Bacteria</taxon>
        <taxon>Pseudomonadati</taxon>
        <taxon>Pseudomonadota</taxon>
        <taxon>Alphaproteobacteria</taxon>
        <taxon>Rhodobacterales</taxon>
        <taxon>Paracoccaceae</taxon>
        <taxon>Planktotalea</taxon>
    </lineage>
</organism>
<feature type="domain" description="DUF4131" evidence="8">
    <location>
        <begin position="44"/>
        <end position="182"/>
    </location>
</feature>
<dbReference type="InterPro" id="IPR052159">
    <property type="entry name" value="Competence_DNA_uptake"/>
</dbReference>
<evidence type="ECO:0000256" key="3">
    <source>
        <dbReference type="ARBA" id="ARBA00022692"/>
    </source>
</evidence>
<feature type="transmembrane region" description="Helical" evidence="6">
    <location>
        <begin position="438"/>
        <end position="458"/>
    </location>
</feature>
<feature type="transmembrane region" description="Helical" evidence="6">
    <location>
        <begin position="256"/>
        <end position="278"/>
    </location>
</feature>
<evidence type="ECO:0000256" key="4">
    <source>
        <dbReference type="ARBA" id="ARBA00022989"/>
    </source>
</evidence>
<keyword evidence="10" id="KW-1185">Reference proteome</keyword>
<dbReference type="STRING" id="696762.PFRI_16190"/>
<dbReference type="AlphaFoldDB" id="A0A1L9NY42"/>
<feature type="transmembrane region" description="Helical" evidence="6">
    <location>
        <begin position="495"/>
        <end position="512"/>
    </location>
</feature>
<feature type="domain" description="ComEC/Rec2-related protein" evidence="7">
    <location>
        <begin position="235"/>
        <end position="512"/>
    </location>
</feature>
<keyword evidence="5 6" id="KW-0472">Membrane</keyword>
<dbReference type="GO" id="GO:0005886">
    <property type="term" value="C:plasma membrane"/>
    <property type="evidence" value="ECO:0007669"/>
    <property type="project" value="UniProtKB-SubCell"/>
</dbReference>
<dbReference type="OrthoDB" id="9790149at2"/>
<feature type="transmembrane region" description="Helical" evidence="6">
    <location>
        <begin position="340"/>
        <end position="357"/>
    </location>
</feature>